<dbReference type="GO" id="GO:0033768">
    <property type="term" value="C:SUMO-targeted ubiquitin ligase complex"/>
    <property type="evidence" value="ECO:0007669"/>
    <property type="project" value="TreeGrafter"/>
</dbReference>
<feature type="compositionally biased region" description="Polar residues" evidence="5">
    <location>
        <begin position="296"/>
        <end position="312"/>
    </location>
</feature>
<evidence type="ECO:0000256" key="5">
    <source>
        <dbReference type="SAM" id="MobiDB-lite"/>
    </source>
</evidence>
<evidence type="ECO:0000313" key="8">
    <source>
        <dbReference type="Proteomes" id="UP001278500"/>
    </source>
</evidence>
<evidence type="ECO:0000256" key="4">
    <source>
        <dbReference type="PROSITE-ProRule" id="PRU00175"/>
    </source>
</evidence>
<dbReference type="InterPro" id="IPR049627">
    <property type="entry name" value="SLX8"/>
</dbReference>
<dbReference type="Pfam" id="PF13920">
    <property type="entry name" value="zf-C3HC4_3"/>
    <property type="match status" value="1"/>
</dbReference>
<evidence type="ECO:0000256" key="2">
    <source>
        <dbReference type="ARBA" id="ARBA00022771"/>
    </source>
</evidence>
<keyword evidence="8" id="KW-1185">Reference proteome</keyword>
<comment type="caution">
    <text evidence="7">The sequence shown here is derived from an EMBL/GenBank/DDBJ whole genome shotgun (WGS) entry which is preliminary data.</text>
</comment>
<feature type="compositionally biased region" description="Polar residues" evidence="5">
    <location>
        <begin position="267"/>
        <end position="278"/>
    </location>
</feature>
<dbReference type="GO" id="GO:0008270">
    <property type="term" value="F:zinc ion binding"/>
    <property type="evidence" value="ECO:0007669"/>
    <property type="project" value="UniProtKB-KW"/>
</dbReference>
<dbReference type="Proteomes" id="UP001278500">
    <property type="component" value="Unassembled WGS sequence"/>
</dbReference>
<organism evidence="7 8">
    <name type="scientific">Neurospora tetraspora</name>
    <dbReference type="NCBI Taxonomy" id="94610"/>
    <lineage>
        <taxon>Eukaryota</taxon>
        <taxon>Fungi</taxon>
        <taxon>Dikarya</taxon>
        <taxon>Ascomycota</taxon>
        <taxon>Pezizomycotina</taxon>
        <taxon>Sordariomycetes</taxon>
        <taxon>Sordariomycetidae</taxon>
        <taxon>Sordariales</taxon>
        <taxon>Sordariaceae</taxon>
        <taxon>Neurospora</taxon>
    </lineage>
</organism>
<dbReference type="PROSITE" id="PS50089">
    <property type="entry name" value="ZF_RING_2"/>
    <property type="match status" value="1"/>
</dbReference>
<keyword evidence="1" id="KW-0479">Metal-binding</keyword>
<keyword evidence="3" id="KW-0862">Zinc</keyword>
<dbReference type="InterPro" id="IPR001841">
    <property type="entry name" value="Znf_RING"/>
</dbReference>
<feature type="compositionally biased region" description="Polar residues" evidence="5">
    <location>
        <begin position="101"/>
        <end position="139"/>
    </location>
</feature>
<evidence type="ECO:0000313" key="7">
    <source>
        <dbReference type="EMBL" id="KAK3340659.1"/>
    </source>
</evidence>
<feature type="compositionally biased region" description="Polar residues" evidence="5">
    <location>
        <begin position="198"/>
        <end position="221"/>
    </location>
</feature>
<evidence type="ECO:0000259" key="6">
    <source>
        <dbReference type="PROSITE" id="PS50089"/>
    </source>
</evidence>
<sequence>MDDDFPLSDAAYDDIFAGTYCPLHPTQTSRITSRFTHTPTTLSELCVSNKSRRFALQKDLDLDALPPPLSSVAHPNPGGVPQSLPSLAPLLQQYPAPNQNSNSDNSLQHPHNLPGQTANILPSLSIQSQAPSPANSYITPRTPLLCPHPQTRSEPGRYLDNRQPQPAHLPPASRALPPPRLPPPSLSFLLSGSSSTPNNRGTSFYDNTNPAFTTNLATGSRTPGLPVTTHRGDREPNSDDFLNELASRDFSSHSLPPQTPRHLSDLLSPSRNNYNTMPSRRDESAAEGSRRRSRGTSHNIVSLPTLPPQSSGAPKRKREDGLEVKTNKRKAHVLVSSDDEKDPFGDDNFMDVVDLADTEEVPESMRAKPRPKNEIKLSAFQCVICMDNVTGLTVTHCGHLFCSECLHSALTIDPTKRTCPVCRQKIDKAPTGGKWTTKAKGYYPLELKLVTKKSLGKRAAQ</sequence>
<dbReference type="PANTHER" id="PTHR47094">
    <property type="entry name" value="ELFLESS, ISOFORM B"/>
    <property type="match status" value="1"/>
</dbReference>
<dbReference type="GeneID" id="87866935"/>
<dbReference type="InterPro" id="IPR017907">
    <property type="entry name" value="Znf_RING_CS"/>
</dbReference>
<dbReference type="AlphaFoldDB" id="A0AAE0JBK1"/>
<dbReference type="PROSITE" id="PS00518">
    <property type="entry name" value="ZF_RING_1"/>
    <property type="match status" value="1"/>
</dbReference>
<dbReference type="GO" id="GO:0140082">
    <property type="term" value="F:SUMO-ubiquitin ligase activity"/>
    <property type="evidence" value="ECO:0007669"/>
    <property type="project" value="TreeGrafter"/>
</dbReference>
<feature type="compositionally biased region" description="Basic and acidic residues" evidence="5">
    <location>
        <begin position="317"/>
        <end position="326"/>
    </location>
</feature>
<reference evidence="7" key="2">
    <citation type="submission" date="2023-06" db="EMBL/GenBank/DDBJ databases">
        <authorList>
            <consortium name="Lawrence Berkeley National Laboratory"/>
            <person name="Haridas S."/>
            <person name="Hensen N."/>
            <person name="Bonometti L."/>
            <person name="Westerberg I."/>
            <person name="Brannstrom I.O."/>
            <person name="Guillou S."/>
            <person name="Cros-Aarteil S."/>
            <person name="Calhoun S."/>
            <person name="Kuo A."/>
            <person name="Mondo S."/>
            <person name="Pangilinan J."/>
            <person name="Riley R."/>
            <person name="Labutti K."/>
            <person name="Andreopoulos B."/>
            <person name="Lipzen A."/>
            <person name="Chen C."/>
            <person name="Yanf M."/>
            <person name="Daum C."/>
            <person name="Ng V."/>
            <person name="Clum A."/>
            <person name="Steindorff A."/>
            <person name="Ohm R."/>
            <person name="Martin F."/>
            <person name="Silar P."/>
            <person name="Natvig D."/>
            <person name="Lalanne C."/>
            <person name="Gautier V."/>
            <person name="Ament-Velasquez S.L."/>
            <person name="Kruys A."/>
            <person name="Hutchinson M.I."/>
            <person name="Powell A.J."/>
            <person name="Barry K."/>
            <person name="Miller A.N."/>
            <person name="Grigoriev I.V."/>
            <person name="Debuchy R."/>
            <person name="Gladieux P."/>
            <person name="Thoren M.H."/>
            <person name="Johannesson H."/>
        </authorList>
    </citation>
    <scope>NUCLEOTIDE SEQUENCE</scope>
    <source>
        <strain evidence="7">CBS 560.94</strain>
    </source>
</reference>
<evidence type="ECO:0000256" key="3">
    <source>
        <dbReference type="ARBA" id="ARBA00022833"/>
    </source>
</evidence>
<feature type="compositionally biased region" description="Basic and acidic residues" evidence="5">
    <location>
        <begin position="279"/>
        <end position="290"/>
    </location>
</feature>
<dbReference type="GO" id="GO:0032183">
    <property type="term" value="F:SUMO binding"/>
    <property type="evidence" value="ECO:0007669"/>
    <property type="project" value="TreeGrafter"/>
</dbReference>
<protein>
    <recommendedName>
        <fullName evidence="6">RING-type domain-containing protein</fullName>
    </recommendedName>
</protein>
<dbReference type="InterPro" id="IPR013083">
    <property type="entry name" value="Znf_RING/FYVE/PHD"/>
</dbReference>
<evidence type="ECO:0000256" key="1">
    <source>
        <dbReference type="ARBA" id="ARBA00022723"/>
    </source>
</evidence>
<feature type="compositionally biased region" description="Pro residues" evidence="5">
    <location>
        <begin position="176"/>
        <end position="185"/>
    </location>
</feature>
<feature type="region of interest" description="Disordered" evidence="5">
    <location>
        <begin position="92"/>
        <end position="327"/>
    </location>
</feature>
<name>A0AAE0JBK1_9PEZI</name>
<feature type="compositionally biased region" description="Low complexity" evidence="5">
    <location>
        <begin position="186"/>
        <end position="197"/>
    </location>
</feature>
<gene>
    <name evidence="7" type="ORF">B0H65DRAFT_551095</name>
</gene>
<feature type="region of interest" description="Disordered" evidence="5">
    <location>
        <begin position="67"/>
        <end position="86"/>
    </location>
</feature>
<accession>A0AAE0JBK1</accession>
<dbReference type="EMBL" id="JAUEPP010000006">
    <property type="protein sequence ID" value="KAK3340659.1"/>
    <property type="molecule type" value="Genomic_DNA"/>
</dbReference>
<dbReference type="SUPFAM" id="SSF57850">
    <property type="entry name" value="RING/U-box"/>
    <property type="match status" value="1"/>
</dbReference>
<dbReference type="Gene3D" id="3.30.40.10">
    <property type="entry name" value="Zinc/RING finger domain, C3HC4 (zinc finger)"/>
    <property type="match status" value="1"/>
</dbReference>
<reference evidence="7" key="1">
    <citation type="journal article" date="2023" name="Mol. Phylogenet. Evol.">
        <title>Genome-scale phylogeny and comparative genomics of the fungal order Sordariales.</title>
        <authorList>
            <person name="Hensen N."/>
            <person name="Bonometti L."/>
            <person name="Westerberg I."/>
            <person name="Brannstrom I.O."/>
            <person name="Guillou S."/>
            <person name="Cros-Aarteil S."/>
            <person name="Calhoun S."/>
            <person name="Haridas S."/>
            <person name="Kuo A."/>
            <person name="Mondo S."/>
            <person name="Pangilinan J."/>
            <person name="Riley R."/>
            <person name="LaButti K."/>
            <person name="Andreopoulos B."/>
            <person name="Lipzen A."/>
            <person name="Chen C."/>
            <person name="Yan M."/>
            <person name="Daum C."/>
            <person name="Ng V."/>
            <person name="Clum A."/>
            <person name="Steindorff A."/>
            <person name="Ohm R.A."/>
            <person name="Martin F."/>
            <person name="Silar P."/>
            <person name="Natvig D.O."/>
            <person name="Lalanne C."/>
            <person name="Gautier V."/>
            <person name="Ament-Velasquez S.L."/>
            <person name="Kruys A."/>
            <person name="Hutchinson M.I."/>
            <person name="Powell A.J."/>
            <person name="Barry K."/>
            <person name="Miller A.N."/>
            <person name="Grigoriev I.V."/>
            <person name="Debuchy R."/>
            <person name="Gladieux P."/>
            <person name="Hiltunen Thoren M."/>
            <person name="Johannesson H."/>
        </authorList>
    </citation>
    <scope>NUCLEOTIDE SEQUENCE</scope>
    <source>
        <strain evidence="7">CBS 560.94</strain>
    </source>
</reference>
<dbReference type="GO" id="GO:0006511">
    <property type="term" value="P:ubiquitin-dependent protein catabolic process"/>
    <property type="evidence" value="ECO:0007669"/>
    <property type="project" value="TreeGrafter"/>
</dbReference>
<dbReference type="RefSeq" id="XP_062679601.1">
    <property type="nucleotide sequence ID" value="XM_062829781.1"/>
</dbReference>
<proteinExistence type="predicted"/>
<dbReference type="GO" id="GO:0061630">
    <property type="term" value="F:ubiquitin protein ligase activity"/>
    <property type="evidence" value="ECO:0007669"/>
    <property type="project" value="InterPro"/>
</dbReference>
<dbReference type="SMART" id="SM00184">
    <property type="entry name" value="RING"/>
    <property type="match status" value="1"/>
</dbReference>
<dbReference type="PANTHER" id="PTHR47094:SF1">
    <property type="entry name" value="RING-TYPE E3 UBIQUITIN TRANSFERASE"/>
    <property type="match status" value="1"/>
</dbReference>
<feature type="domain" description="RING-type" evidence="6">
    <location>
        <begin position="382"/>
        <end position="423"/>
    </location>
</feature>
<keyword evidence="2 4" id="KW-0863">Zinc-finger</keyword>